<organism evidence="1 2">
    <name type="scientific">Scheffersomyces spartinae</name>
    <dbReference type="NCBI Taxonomy" id="45513"/>
    <lineage>
        <taxon>Eukaryota</taxon>
        <taxon>Fungi</taxon>
        <taxon>Dikarya</taxon>
        <taxon>Ascomycota</taxon>
        <taxon>Saccharomycotina</taxon>
        <taxon>Pichiomycetes</taxon>
        <taxon>Debaryomycetaceae</taxon>
        <taxon>Scheffersomyces</taxon>
    </lineage>
</organism>
<dbReference type="AlphaFoldDB" id="A0A9P8AHX9"/>
<dbReference type="GeneID" id="66114472"/>
<gene>
    <name evidence="1" type="ORF">KQ657_001098</name>
</gene>
<comment type="caution">
    <text evidence="1">The sequence shown here is derived from an EMBL/GenBank/DDBJ whole genome shotgun (WGS) entry which is preliminary data.</text>
</comment>
<proteinExistence type="predicted"/>
<dbReference type="RefSeq" id="XP_043048537.1">
    <property type="nucleotide sequence ID" value="XM_043191905.1"/>
</dbReference>
<dbReference type="EMBL" id="JAHMUF010000014">
    <property type="protein sequence ID" value="KAG7192988.1"/>
    <property type="molecule type" value="Genomic_DNA"/>
</dbReference>
<name>A0A9P8AHX9_9ASCO</name>
<accession>A0A9P8AHX9</accession>
<evidence type="ECO:0000313" key="2">
    <source>
        <dbReference type="Proteomes" id="UP000790833"/>
    </source>
</evidence>
<dbReference type="Proteomes" id="UP000790833">
    <property type="component" value="Unassembled WGS sequence"/>
</dbReference>
<reference evidence="1" key="1">
    <citation type="submission" date="2021-03" db="EMBL/GenBank/DDBJ databases">
        <authorList>
            <person name="Palmer J.M."/>
        </authorList>
    </citation>
    <scope>NUCLEOTIDE SEQUENCE</scope>
    <source>
        <strain evidence="1">ARV_011</strain>
    </source>
</reference>
<protein>
    <submittedName>
        <fullName evidence="1">Uncharacterized protein</fullName>
    </submittedName>
</protein>
<sequence length="510" mass="57363">MFFHRLRHAAKNRFYKSRIAAKLHLVAKPVSQDSSVTSNETNADVFSTQPITTSSTSAGISDDSGRKQIKTTCPATPFVNPYGVVSATANKTHVKVDTNAILDSTSHELITATNSPTTRPIIAGKLFRSYAQYYEPPPPVVVEASPIVFTPMVDEPSIPRLDLNALPFPNLSNSNKLDNLGANLGAASVLTWGTTKRTIPTDIDDISSIQTFSTTSSSPVDNPEVTDGEAVKCTDCDAIVDSKVGTEVNEVIEPPPKRATTALATSTLKRNDNYYLQADDGMEKVEDLIESCLSIMNSISCYSEFEQHLKSNPDLEVYYFEDFEQLTRILSKSAAAPKVVKTSTTIQEWYRTYMDLYLANGGYEDPKWKMERKQRLPIRRFNYMDELEAQRKIEEANYVDESVVEALVEELYQRIPDAFDLMLKIPNAYTLDVWLDRGVKGIPNVPRSLFNEIETYNTELNDLYKNRRIKLDQRYSATTALTDSQKILDWFKSIEEVQYYATFFGLTVIV</sequence>
<keyword evidence="2" id="KW-1185">Reference proteome</keyword>
<evidence type="ECO:0000313" key="1">
    <source>
        <dbReference type="EMBL" id="KAG7192988.1"/>
    </source>
</evidence>